<organism evidence="1 2">
    <name type="scientific">Araneus ventricosus</name>
    <name type="common">Orbweaver spider</name>
    <name type="synonym">Epeira ventricosa</name>
    <dbReference type="NCBI Taxonomy" id="182803"/>
    <lineage>
        <taxon>Eukaryota</taxon>
        <taxon>Metazoa</taxon>
        <taxon>Ecdysozoa</taxon>
        <taxon>Arthropoda</taxon>
        <taxon>Chelicerata</taxon>
        <taxon>Arachnida</taxon>
        <taxon>Araneae</taxon>
        <taxon>Araneomorphae</taxon>
        <taxon>Entelegynae</taxon>
        <taxon>Araneoidea</taxon>
        <taxon>Araneidae</taxon>
        <taxon>Araneus</taxon>
    </lineage>
</organism>
<name>A0A4Y2X7J9_ARAVE</name>
<proteinExistence type="predicted"/>
<keyword evidence="2" id="KW-1185">Reference proteome</keyword>
<comment type="caution">
    <text evidence="1">The sequence shown here is derived from an EMBL/GenBank/DDBJ whole genome shotgun (WGS) entry which is preliminary data.</text>
</comment>
<gene>
    <name evidence="1" type="ORF">AVEN_101478_1</name>
</gene>
<accession>A0A4Y2X7J9</accession>
<evidence type="ECO:0000313" key="2">
    <source>
        <dbReference type="Proteomes" id="UP000499080"/>
    </source>
</evidence>
<dbReference type="EMBL" id="BGPR01072784">
    <property type="protein sequence ID" value="GBO45625.1"/>
    <property type="molecule type" value="Genomic_DNA"/>
</dbReference>
<sequence length="108" mass="12628">MVKKSWFGKEFSLVQLDQRRVLKLHEGYLETDLIIWNNCHMRRTASEQPSPTPNFRTVRLILGKFKAHRTRVRNGSFVRPDFEPEISEAGLPQGHHGPIRENAICKYL</sequence>
<dbReference type="AlphaFoldDB" id="A0A4Y2X7J9"/>
<evidence type="ECO:0000313" key="1">
    <source>
        <dbReference type="EMBL" id="GBO45625.1"/>
    </source>
</evidence>
<dbReference type="Proteomes" id="UP000499080">
    <property type="component" value="Unassembled WGS sequence"/>
</dbReference>
<protein>
    <submittedName>
        <fullName evidence="1">Uncharacterized protein</fullName>
    </submittedName>
</protein>
<reference evidence="1 2" key="1">
    <citation type="journal article" date="2019" name="Sci. Rep.">
        <title>Orb-weaving spider Araneus ventricosus genome elucidates the spidroin gene catalogue.</title>
        <authorList>
            <person name="Kono N."/>
            <person name="Nakamura H."/>
            <person name="Ohtoshi R."/>
            <person name="Moran D.A.P."/>
            <person name="Shinohara A."/>
            <person name="Yoshida Y."/>
            <person name="Fujiwara M."/>
            <person name="Mori M."/>
            <person name="Tomita M."/>
            <person name="Arakawa K."/>
        </authorList>
    </citation>
    <scope>NUCLEOTIDE SEQUENCE [LARGE SCALE GENOMIC DNA]</scope>
</reference>